<evidence type="ECO:0000313" key="2">
    <source>
        <dbReference type="Proteomes" id="UP000248606"/>
    </source>
</evidence>
<gene>
    <name evidence="1" type="ORF">DI579_03645</name>
</gene>
<dbReference type="Proteomes" id="UP000248606">
    <property type="component" value="Unassembled WGS sequence"/>
</dbReference>
<dbReference type="RefSeq" id="WP_303678708.1">
    <property type="nucleotide sequence ID" value="NZ_QFOZ01000003.1"/>
</dbReference>
<evidence type="ECO:0000313" key="1">
    <source>
        <dbReference type="EMBL" id="PZP89300.1"/>
    </source>
</evidence>
<reference evidence="1 2" key="1">
    <citation type="submission" date="2017-08" db="EMBL/GenBank/DDBJ databases">
        <title>Infants hospitalized years apart are colonized by the same room-sourced microbial strains.</title>
        <authorList>
            <person name="Brooks B."/>
            <person name="Olm M.R."/>
            <person name="Firek B.A."/>
            <person name="Baker R."/>
            <person name="Thomas B.C."/>
            <person name="Morowitz M.J."/>
            <person name="Banfield J.F."/>
        </authorList>
    </citation>
    <scope>NUCLEOTIDE SEQUENCE [LARGE SCALE GENOMIC DNA]</scope>
    <source>
        <strain evidence="1">S2_006_000_R1_57</strain>
    </source>
</reference>
<dbReference type="AlphaFoldDB" id="A0A2W5IC28"/>
<organism evidence="1 2">
    <name type="scientific">Lawsonella clevelandensis</name>
    <dbReference type="NCBI Taxonomy" id="1528099"/>
    <lineage>
        <taxon>Bacteria</taxon>
        <taxon>Bacillati</taxon>
        <taxon>Actinomycetota</taxon>
        <taxon>Actinomycetes</taxon>
        <taxon>Mycobacteriales</taxon>
        <taxon>Lawsonellaceae</taxon>
        <taxon>Lawsonella</taxon>
    </lineage>
</organism>
<accession>A0A2W5IC28</accession>
<sequence length="155" mass="18421">MQEYRDYYALTKKWGLKQTADWLEICNQVNVPAMRTIGFDPQKDLENRYGGEEKFNCYWDRDRGRLQFFFGRIDTLQEYLDRKDIDRRSTMTRGGRTYYMGHIEFAAEGTSLNRYDCTLAYEHGKYAYFASFTGKDPKTHEQACNELIDMVSPQH</sequence>
<name>A0A2W5IC28_9ACTN</name>
<dbReference type="EMBL" id="QFOZ01000003">
    <property type="protein sequence ID" value="PZP89300.1"/>
    <property type="molecule type" value="Genomic_DNA"/>
</dbReference>
<protein>
    <submittedName>
        <fullName evidence="1">Uncharacterized protein</fullName>
    </submittedName>
</protein>
<proteinExistence type="predicted"/>
<comment type="caution">
    <text evidence="1">The sequence shown here is derived from an EMBL/GenBank/DDBJ whole genome shotgun (WGS) entry which is preliminary data.</text>
</comment>